<feature type="transmembrane region" description="Helical" evidence="1">
    <location>
        <begin position="222"/>
        <end position="240"/>
    </location>
</feature>
<dbReference type="EMBL" id="JACU01000014">
    <property type="protein sequence ID" value="KMS50943.1"/>
    <property type="molecule type" value="Genomic_DNA"/>
</dbReference>
<feature type="transmembrane region" description="Helical" evidence="1">
    <location>
        <begin position="191"/>
        <end position="210"/>
    </location>
</feature>
<evidence type="ECO:0000259" key="2">
    <source>
        <dbReference type="Pfam" id="PF01757"/>
    </source>
</evidence>
<keyword evidence="1" id="KW-1133">Transmembrane helix</keyword>
<keyword evidence="1" id="KW-0812">Transmembrane</keyword>
<dbReference type="PATRIC" id="fig|1114963.3.peg.4776"/>
<feature type="transmembrane region" description="Helical" evidence="1">
    <location>
        <begin position="125"/>
        <end position="149"/>
    </location>
</feature>
<feature type="transmembrane region" description="Helical" evidence="1">
    <location>
        <begin position="95"/>
        <end position="113"/>
    </location>
</feature>
<keyword evidence="1" id="KW-0472">Membrane</keyword>
<dbReference type="InterPro" id="IPR050879">
    <property type="entry name" value="Acyltransferase_3"/>
</dbReference>
<gene>
    <name evidence="3" type="ORF">V474_05655</name>
</gene>
<feature type="transmembrane region" description="Helical" evidence="1">
    <location>
        <begin position="306"/>
        <end position="324"/>
    </location>
</feature>
<feature type="transmembrane region" description="Helical" evidence="1">
    <location>
        <begin position="344"/>
        <end position="368"/>
    </location>
</feature>
<feature type="transmembrane region" description="Helical" evidence="1">
    <location>
        <begin position="276"/>
        <end position="294"/>
    </location>
</feature>
<name>A0A0J7XIG8_9SPHN</name>
<keyword evidence="4" id="KW-1185">Reference proteome</keyword>
<protein>
    <recommendedName>
        <fullName evidence="2">Acyltransferase 3 domain-containing protein</fullName>
    </recommendedName>
</protein>
<organism evidence="3 4">
    <name type="scientific">Novosphingobium barchaimii LL02</name>
    <dbReference type="NCBI Taxonomy" id="1114963"/>
    <lineage>
        <taxon>Bacteria</taxon>
        <taxon>Pseudomonadati</taxon>
        <taxon>Pseudomonadota</taxon>
        <taxon>Alphaproteobacteria</taxon>
        <taxon>Sphingomonadales</taxon>
        <taxon>Sphingomonadaceae</taxon>
        <taxon>Novosphingobium</taxon>
    </lineage>
</organism>
<dbReference type="PANTHER" id="PTHR23028:SF134">
    <property type="entry name" value="PUTATIVE (AFU_ORTHOLOGUE AFUA_4G08520)-RELATED"/>
    <property type="match status" value="1"/>
</dbReference>
<feature type="transmembrane region" description="Helical" evidence="1">
    <location>
        <begin position="252"/>
        <end position="270"/>
    </location>
</feature>
<reference evidence="3 4" key="1">
    <citation type="journal article" date="2015" name="G3 (Bethesda)">
        <title>Insights into Ongoing Evolution of the Hexachlorocyclohexane Catabolic Pathway from Comparative Genomics of Ten Sphingomonadaceae Strains.</title>
        <authorList>
            <person name="Pearce S.L."/>
            <person name="Oakeshott J.G."/>
            <person name="Pandey G."/>
        </authorList>
    </citation>
    <scope>NUCLEOTIDE SEQUENCE [LARGE SCALE GENOMIC DNA]</scope>
    <source>
        <strain evidence="3 4">LL02</strain>
    </source>
</reference>
<dbReference type="Proteomes" id="UP000052268">
    <property type="component" value="Unassembled WGS sequence"/>
</dbReference>
<dbReference type="PANTHER" id="PTHR23028">
    <property type="entry name" value="ACETYLTRANSFERASE"/>
    <property type="match status" value="1"/>
</dbReference>
<dbReference type="RefSeq" id="WP_059153498.1">
    <property type="nucleotide sequence ID" value="NZ_KQ130460.1"/>
</dbReference>
<evidence type="ECO:0000313" key="4">
    <source>
        <dbReference type="Proteomes" id="UP000052268"/>
    </source>
</evidence>
<dbReference type="AlphaFoldDB" id="A0A0J7XIG8"/>
<feature type="transmembrane region" description="Helical" evidence="1">
    <location>
        <begin position="56"/>
        <end position="75"/>
    </location>
</feature>
<feature type="transmembrane region" description="Helical" evidence="1">
    <location>
        <begin position="15"/>
        <end position="35"/>
    </location>
</feature>
<accession>A0A0J7XIG8</accession>
<evidence type="ECO:0000313" key="3">
    <source>
        <dbReference type="EMBL" id="KMS50943.1"/>
    </source>
</evidence>
<dbReference type="InterPro" id="IPR002656">
    <property type="entry name" value="Acyl_transf_3_dom"/>
</dbReference>
<evidence type="ECO:0000256" key="1">
    <source>
        <dbReference type="SAM" id="Phobius"/>
    </source>
</evidence>
<sequence>MQTDGLPSPEFGGTLHRYLALDALRGAAAFAVLFYHLRHLKMPDGSASTWHAFDSGYLAVDLFFVLSGFVISHAYEKKLRASLSWSAFMIARFLRLQPVIAIGTLAGFAFALSQRLVGLESAPGLFAIATSLPANLLMLPNVLVSWGIFLFNPPAWSLFYELAANAVYAFGIRKHASELGEAETAKRTDRALTAICFAGLAGLTASIVLVGNLDKGVVLDDWPVALARITFSFALGLLLHRSRRRWMPRVPRLPMPWLMLACLLLLAPQLNGASRGGYDLLFVLLLSPALVMLTSVTQPTSRQESAAKWLGMISYPLYAVHVPIKHVVETGLTLGFRSLGLTPPSFAMLLIVTACSAVAAAWLIGAVVDPALRRWLSAQISPLLAKPPPTLPQHHSRGT</sequence>
<feature type="domain" description="Acyltransferase 3" evidence="2">
    <location>
        <begin position="19"/>
        <end position="360"/>
    </location>
</feature>
<dbReference type="GO" id="GO:0016747">
    <property type="term" value="F:acyltransferase activity, transferring groups other than amino-acyl groups"/>
    <property type="evidence" value="ECO:0007669"/>
    <property type="project" value="InterPro"/>
</dbReference>
<dbReference type="Pfam" id="PF01757">
    <property type="entry name" value="Acyl_transf_3"/>
    <property type="match status" value="1"/>
</dbReference>
<comment type="caution">
    <text evidence="3">The sequence shown here is derived from an EMBL/GenBank/DDBJ whole genome shotgun (WGS) entry which is preliminary data.</text>
</comment>
<proteinExistence type="predicted"/>